<accession>A0A7K0CH18</accession>
<sequence length="58" mass="6341">MSVRRGSRSGWLRQDILPGKTVTECSVHLVTDESDKPFAVGFAESGRLGPVAWRAGLR</sequence>
<evidence type="ECO:0000313" key="2">
    <source>
        <dbReference type="Proteomes" id="UP000466345"/>
    </source>
</evidence>
<gene>
    <name evidence="1" type="ORF">SRB5_29180</name>
</gene>
<evidence type="ECO:0000313" key="1">
    <source>
        <dbReference type="EMBL" id="MQY12779.1"/>
    </source>
</evidence>
<keyword evidence="2" id="KW-1185">Reference proteome</keyword>
<name>A0A7K0CH18_9ACTN</name>
<proteinExistence type="predicted"/>
<organism evidence="1 2">
    <name type="scientific">Streptomyces smaragdinus</name>
    <dbReference type="NCBI Taxonomy" id="2585196"/>
    <lineage>
        <taxon>Bacteria</taxon>
        <taxon>Bacillati</taxon>
        <taxon>Actinomycetota</taxon>
        <taxon>Actinomycetes</taxon>
        <taxon>Kitasatosporales</taxon>
        <taxon>Streptomycetaceae</taxon>
        <taxon>Streptomyces</taxon>
    </lineage>
</organism>
<reference evidence="1 2" key="1">
    <citation type="submission" date="2019-10" db="EMBL/GenBank/DDBJ databases">
        <title>Streptomyces smaragdinus sp. nov. and Streptomyces fabii sp. nov., isolated from the gut of fungus growing-termite Macrotermes natalensis.</title>
        <authorList>
            <person name="Schwitalla J."/>
            <person name="Benndorf R."/>
            <person name="Martin K."/>
            <person name="De Beer W."/>
            <person name="Kaster A.-K."/>
            <person name="Vollmers J."/>
            <person name="Poulsen M."/>
            <person name="Beemelmanns C."/>
        </authorList>
    </citation>
    <scope>NUCLEOTIDE SEQUENCE [LARGE SCALE GENOMIC DNA]</scope>
    <source>
        <strain evidence="1 2">RB5</strain>
    </source>
</reference>
<comment type="caution">
    <text evidence="1">The sequence shown here is derived from an EMBL/GenBank/DDBJ whole genome shotgun (WGS) entry which is preliminary data.</text>
</comment>
<dbReference type="RefSeq" id="WP_153452375.1">
    <property type="nucleotide sequence ID" value="NZ_WEGJ01000008.1"/>
</dbReference>
<dbReference type="Proteomes" id="UP000466345">
    <property type="component" value="Unassembled WGS sequence"/>
</dbReference>
<dbReference type="OrthoDB" id="4226479at2"/>
<dbReference type="EMBL" id="WEGJ01000008">
    <property type="protein sequence ID" value="MQY12779.1"/>
    <property type="molecule type" value="Genomic_DNA"/>
</dbReference>
<protein>
    <submittedName>
        <fullName evidence="1">Uncharacterized protein</fullName>
    </submittedName>
</protein>
<dbReference type="AlphaFoldDB" id="A0A7K0CH18"/>